<dbReference type="EMBL" id="OBQC01000013">
    <property type="protein sequence ID" value="SOC42714.1"/>
    <property type="molecule type" value="Genomic_DNA"/>
</dbReference>
<feature type="domain" description="AB hydrolase-1" evidence="2">
    <location>
        <begin position="33"/>
        <end position="272"/>
    </location>
</feature>
<protein>
    <recommendedName>
        <fullName evidence="2">AB hydrolase-1 domain-containing protein</fullName>
    </recommendedName>
</protein>
<evidence type="ECO:0000313" key="4">
    <source>
        <dbReference type="Proteomes" id="UP000219252"/>
    </source>
</evidence>
<dbReference type="GO" id="GO:0006508">
    <property type="term" value="P:proteolysis"/>
    <property type="evidence" value="ECO:0007669"/>
    <property type="project" value="InterPro"/>
</dbReference>
<name>A0A285ULC0_9BACL</name>
<organism evidence="3 4">
    <name type="scientific">Ureibacillus acetophenoni</name>
    <dbReference type="NCBI Taxonomy" id="614649"/>
    <lineage>
        <taxon>Bacteria</taxon>
        <taxon>Bacillati</taxon>
        <taxon>Bacillota</taxon>
        <taxon>Bacilli</taxon>
        <taxon>Bacillales</taxon>
        <taxon>Caryophanaceae</taxon>
        <taxon>Ureibacillus</taxon>
    </lineage>
</organism>
<dbReference type="RefSeq" id="WP_097150562.1">
    <property type="nucleotide sequence ID" value="NZ_OBQC01000013.1"/>
</dbReference>
<dbReference type="InterPro" id="IPR000073">
    <property type="entry name" value="AB_hydrolase_1"/>
</dbReference>
<dbReference type="InterPro" id="IPR053145">
    <property type="entry name" value="AB_hydrolase_Est10"/>
</dbReference>
<dbReference type="InterPro" id="IPR002471">
    <property type="entry name" value="Pept_S9_AS"/>
</dbReference>
<evidence type="ECO:0000259" key="2">
    <source>
        <dbReference type="Pfam" id="PF12697"/>
    </source>
</evidence>
<gene>
    <name evidence="3" type="ORF">SAMN05877842_11395</name>
</gene>
<reference evidence="4" key="1">
    <citation type="submission" date="2017-08" db="EMBL/GenBank/DDBJ databases">
        <authorList>
            <person name="Varghese N."/>
            <person name="Submissions S."/>
        </authorList>
    </citation>
    <scope>NUCLEOTIDE SEQUENCE [LARGE SCALE GENOMIC DNA]</scope>
    <source>
        <strain evidence="4">JC23</strain>
    </source>
</reference>
<dbReference type="PANTHER" id="PTHR43265">
    <property type="entry name" value="ESTERASE ESTD"/>
    <property type="match status" value="1"/>
</dbReference>
<dbReference type="GO" id="GO:0004252">
    <property type="term" value="F:serine-type endopeptidase activity"/>
    <property type="evidence" value="ECO:0007669"/>
    <property type="project" value="InterPro"/>
</dbReference>
<sequence length="318" mass="35553">MIQEKIIIGFNTKYPLNGILTIPNESVGLLPAVVLVHGSGPSNMDAKIGPNTFFKDIAEGLAGKGIASVRYDKRTFVYGKVMKDDPSMTVKEETIEDAILAANLLSNDPRIDPNKIFIIGHSFGGMLAPRIDAEGGNFAGIIIMAGSPRKLEEIMMSQNDAVLKSLNKLLRWLAKKQIAAFSKKFDNLYDMSDDKAKSTKLFAGIRAYYIKEMGEHPASDYLTKLEKPVFIVLGEKDVQANVTEDFEGYKELLKNKDHATYKLYPNLNHLFMPSIYGNIMKIKKEYAIPQKVDQQVIVDIADWILSFESPVEHHVIIK</sequence>
<dbReference type="PANTHER" id="PTHR43265:SF1">
    <property type="entry name" value="ESTERASE ESTD"/>
    <property type="match status" value="1"/>
</dbReference>
<dbReference type="Gene3D" id="3.40.50.1820">
    <property type="entry name" value="alpha/beta hydrolase"/>
    <property type="match status" value="1"/>
</dbReference>
<dbReference type="OrthoDB" id="9809549at2"/>
<keyword evidence="1" id="KW-0378">Hydrolase</keyword>
<dbReference type="PROSITE" id="PS00708">
    <property type="entry name" value="PRO_ENDOPEP_SER"/>
    <property type="match status" value="1"/>
</dbReference>
<dbReference type="SUPFAM" id="SSF53474">
    <property type="entry name" value="alpha/beta-Hydrolases"/>
    <property type="match status" value="1"/>
</dbReference>
<evidence type="ECO:0000256" key="1">
    <source>
        <dbReference type="ARBA" id="ARBA00022801"/>
    </source>
</evidence>
<dbReference type="AlphaFoldDB" id="A0A285ULC0"/>
<dbReference type="GO" id="GO:0052689">
    <property type="term" value="F:carboxylic ester hydrolase activity"/>
    <property type="evidence" value="ECO:0007669"/>
    <property type="project" value="TreeGrafter"/>
</dbReference>
<dbReference type="InterPro" id="IPR029058">
    <property type="entry name" value="AB_hydrolase_fold"/>
</dbReference>
<proteinExistence type="predicted"/>
<dbReference type="Proteomes" id="UP000219252">
    <property type="component" value="Unassembled WGS sequence"/>
</dbReference>
<keyword evidence="4" id="KW-1185">Reference proteome</keyword>
<dbReference type="Pfam" id="PF12697">
    <property type="entry name" value="Abhydrolase_6"/>
    <property type="match status" value="1"/>
</dbReference>
<evidence type="ECO:0000313" key="3">
    <source>
        <dbReference type="EMBL" id="SOC42714.1"/>
    </source>
</evidence>
<accession>A0A285ULC0</accession>